<accession>A0A0C4ECR7</accession>
<sequence length="58" mass="6173">MKVAVFFMALVASAIAAPSNPLEERQCRPKGAVCTDRVQCCNNACFLGNLPSDPSRCA</sequence>
<feature type="signal peptide" evidence="1">
    <location>
        <begin position="1"/>
        <end position="16"/>
    </location>
</feature>
<dbReference type="AlphaFoldDB" id="A0A0C4ECR7"/>
<keyword evidence="4" id="KW-1185">Reference proteome</keyword>
<evidence type="ECO:0000313" key="2">
    <source>
        <dbReference type="EMBL" id="KLU90648.1"/>
    </source>
</evidence>
<reference evidence="4" key="1">
    <citation type="submission" date="2010-05" db="EMBL/GenBank/DDBJ databases">
        <title>The genome sequence of Magnaporthe poae strain ATCC 64411.</title>
        <authorList>
            <person name="Ma L.-J."/>
            <person name="Dead R."/>
            <person name="Young S."/>
            <person name="Zeng Q."/>
            <person name="Koehrsen M."/>
            <person name="Alvarado L."/>
            <person name="Berlin A."/>
            <person name="Chapman S.B."/>
            <person name="Chen Z."/>
            <person name="Freedman E."/>
            <person name="Gellesch M."/>
            <person name="Goldberg J."/>
            <person name="Griggs A."/>
            <person name="Gujja S."/>
            <person name="Heilman E.R."/>
            <person name="Heiman D."/>
            <person name="Hepburn T."/>
            <person name="Howarth C."/>
            <person name="Jen D."/>
            <person name="Larson L."/>
            <person name="Mehta T."/>
            <person name="Neiman D."/>
            <person name="Pearson M."/>
            <person name="Roberts A."/>
            <person name="Saif S."/>
            <person name="Shea T."/>
            <person name="Shenoy N."/>
            <person name="Sisk P."/>
            <person name="Stolte C."/>
            <person name="Sykes S."/>
            <person name="Walk T."/>
            <person name="White J."/>
            <person name="Yandava C."/>
            <person name="Haas B."/>
            <person name="Nusbaum C."/>
            <person name="Birren B."/>
        </authorList>
    </citation>
    <scope>NUCLEOTIDE SEQUENCE [LARGE SCALE GENOMIC DNA]</scope>
    <source>
        <strain evidence="4">ATCC 64411 / 73-15</strain>
    </source>
</reference>
<gene>
    <name evidence="2" type="ORF">MAPG_10500</name>
</gene>
<dbReference type="EnsemblFungi" id="MAPG_10500T0">
    <property type="protein sequence ID" value="MAPG_10500T0"/>
    <property type="gene ID" value="MAPG_10500"/>
</dbReference>
<keyword evidence="1" id="KW-0732">Signal</keyword>
<evidence type="ECO:0000313" key="3">
    <source>
        <dbReference type="EnsemblFungi" id="MAPG_10500T0"/>
    </source>
</evidence>
<reference evidence="3" key="5">
    <citation type="submission" date="2015-06" db="UniProtKB">
        <authorList>
            <consortium name="EnsemblFungi"/>
        </authorList>
    </citation>
    <scope>IDENTIFICATION</scope>
    <source>
        <strain evidence="3">ATCC 64411</strain>
    </source>
</reference>
<organism evidence="3 4">
    <name type="scientific">Magnaporthiopsis poae (strain ATCC 64411 / 73-15)</name>
    <name type="common">Kentucky bluegrass fungus</name>
    <name type="synonym">Magnaporthe poae</name>
    <dbReference type="NCBI Taxonomy" id="644358"/>
    <lineage>
        <taxon>Eukaryota</taxon>
        <taxon>Fungi</taxon>
        <taxon>Dikarya</taxon>
        <taxon>Ascomycota</taxon>
        <taxon>Pezizomycotina</taxon>
        <taxon>Sordariomycetes</taxon>
        <taxon>Sordariomycetidae</taxon>
        <taxon>Magnaporthales</taxon>
        <taxon>Magnaporthaceae</taxon>
        <taxon>Magnaporthiopsis</taxon>
    </lineage>
</organism>
<dbReference type="EMBL" id="GL876975">
    <property type="protein sequence ID" value="KLU90648.1"/>
    <property type="molecule type" value="Genomic_DNA"/>
</dbReference>
<reference evidence="2" key="2">
    <citation type="submission" date="2010-05" db="EMBL/GenBank/DDBJ databases">
        <title>The Genome Sequence of Magnaporthe poae strain ATCC 64411.</title>
        <authorList>
            <consortium name="The Broad Institute Genome Sequencing Platform"/>
            <consortium name="Broad Institute Genome Sequencing Center for Infectious Disease"/>
            <person name="Ma L.-J."/>
            <person name="Dead R."/>
            <person name="Young S."/>
            <person name="Zeng Q."/>
            <person name="Koehrsen M."/>
            <person name="Alvarado L."/>
            <person name="Berlin A."/>
            <person name="Chapman S.B."/>
            <person name="Chen Z."/>
            <person name="Freedman E."/>
            <person name="Gellesch M."/>
            <person name="Goldberg J."/>
            <person name="Griggs A."/>
            <person name="Gujja S."/>
            <person name="Heilman E.R."/>
            <person name="Heiman D."/>
            <person name="Hepburn T."/>
            <person name="Howarth C."/>
            <person name="Jen D."/>
            <person name="Larson L."/>
            <person name="Mehta T."/>
            <person name="Neiman D."/>
            <person name="Pearson M."/>
            <person name="Roberts A."/>
            <person name="Saif S."/>
            <person name="Shea T."/>
            <person name="Shenoy N."/>
            <person name="Sisk P."/>
            <person name="Stolte C."/>
            <person name="Sykes S."/>
            <person name="Walk T."/>
            <person name="White J."/>
            <person name="Yandava C."/>
            <person name="Haas B."/>
            <person name="Nusbaum C."/>
            <person name="Birren B."/>
        </authorList>
    </citation>
    <scope>NUCLEOTIDE SEQUENCE</scope>
    <source>
        <strain evidence="2">ATCC 64411</strain>
    </source>
</reference>
<dbReference type="VEuPathDB" id="FungiDB:MAPG_10500"/>
<evidence type="ECO:0000256" key="1">
    <source>
        <dbReference type="SAM" id="SignalP"/>
    </source>
</evidence>
<dbReference type="Proteomes" id="UP000011715">
    <property type="component" value="Unassembled WGS sequence"/>
</dbReference>
<evidence type="ECO:0000313" key="4">
    <source>
        <dbReference type="Proteomes" id="UP000011715"/>
    </source>
</evidence>
<feature type="chain" id="PRO_5009385939" evidence="1">
    <location>
        <begin position="17"/>
        <end position="58"/>
    </location>
</feature>
<protein>
    <submittedName>
        <fullName evidence="2 3">Uncharacterized protein</fullName>
    </submittedName>
</protein>
<name>A0A0C4ECR7_MAGP6</name>
<dbReference type="EMBL" id="ADBL01002345">
    <property type="status" value="NOT_ANNOTATED_CDS"/>
    <property type="molecule type" value="Genomic_DNA"/>
</dbReference>
<proteinExistence type="predicted"/>
<reference evidence="2" key="3">
    <citation type="submission" date="2011-03" db="EMBL/GenBank/DDBJ databases">
        <title>Annotation of Magnaporthe poae ATCC 64411.</title>
        <authorList>
            <person name="Ma L.-J."/>
            <person name="Dead R."/>
            <person name="Young S.K."/>
            <person name="Zeng Q."/>
            <person name="Gargeya S."/>
            <person name="Fitzgerald M."/>
            <person name="Haas B."/>
            <person name="Abouelleil A."/>
            <person name="Alvarado L."/>
            <person name="Arachchi H.M."/>
            <person name="Berlin A."/>
            <person name="Brown A."/>
            <person name="Chapman S.B."/>
            <person name="Chen Z."/>
            <person name="Dunbar C."/>
            <person name="Freedman E."/>
            <person name="Gearin G."/>
            <person name="Gellesch M."/>
            <person name="Goldberg J."/>
            <person name="Griggs A."/>
            <person name="Gujja S."/>
            <person name="Heiman D."/>
            <person name="Howarth C."/>
            <person name="Larson L."/>
            <person name="Lui A."/>
            <person name="MacDonald P.J.P."/>
            <person name="Mehta T."/>
            <person name="Montmayeur A."/>
            <person name="Murphy C."/>
            <person name="Neiman D."/>
            <person name="Pearson M."/>
            <person name="Priest M."/>
            <person name="Roberts A."/>
            <person name="Saif S."/>
            <person name="Shea T."/>
            <person name="Shenoy N."/>
            <person name="Sisk P."/>
            <person name="Stolte C."/>
            <person name="Sykes S."/>
            <person name="Yandava C."/>
            <person name="Wortman J."/>
            <person name="Nusbaum C."/>
            <person name="Birren B."/>
        </authorList>
    </citation>
    <scope>NUCLEOTIDE SEQUENCE</scope>
    <source>
        <strain evidence="2">ATCC 64411</strain>
    </source>
</reference>
<reference evidence="3" key="4">
    <citation type="journal article" date="2015" name="G3 (Bethesda)">
        <title>Genome sequences of three phytopathogenic species of the Magnaporthaceae family of fungi.</title>
        <authorList>
            <person name="Okagaki L.H."/>
            <person name="Nunes C.C."/>
            <person name="Sailsbery J."/>
            <person name="Clay B."/>
            <person name="Brown D."/>
            <person name="John T."/>
            <person name="Oh Y."/>
            <person name="Young N."/>
            <person name="Fitzgerald M."/>
            <person name="Haas B.J."/>
            <person name="Zeng Q."/>
            <person name="Young S."/>
            <person name="Adiconis X."/>
            <person name="Fan L."/>
            <person name="Levin J.Z."/>
            <person name="Mitchell T.K."/>
            <person name="Okubara P.A."/>
            <person name="Farman M.L."/>
            <person name="Kohn L.M."/>
            <person name="Birren B."/>
            <person name="Ma L.-J."/>
            <person name="Dean R.A."/>
        </authorList>
    </citation>
    <scope>NUCLEOTIDE SEQUENCE</scope>
    <source>
        <strain evidence="3">ATCC 64411 / 73-15</strain>
    </source>
</reference>